<keyword evidence="1" id="KW-0812">Transmembrane</keyword>
<evidence type="ECO:0000256" key="1">
    <source>
        <dbReference type="SAM" id="Phobius"/>
    </source>
</evidence>
<proteinExistence type="predicted"/>
<organism evidence="2">
    <name type="scientific">Anguilla anguilla</name>
    <name type="common">European freshwater eel</name>
    <name type="synonym">Muraena anguilla</name>
    <dbReference type="NCBI Taxonomy" id="7936"/>
    <lineage>
        <taxon>Eukaryota</taxon>
        <taxon>Metazoa</taxon>
        <taxon>Chordata</taxon>
        <taxon>Craniata</taxon>
        <taxon>Vertebrata</taxon>
        <taxon>Euteleostomi</taxon>
        <taxon>Actinopterygii</taxon>
        <taxon>Neopterygii</taxon>
        <taxon>Teleostei</taxon>
        <taxon>Anguilliformes</taxon>
        <taxon>Anguillidae</taxon>
        <taxon>Anguilla</taxon>
    </lineage>
</organism>
<reference evidence="2" key="2">
    <citation type="journal article" date="2015" name="Fish Shellfish Immunol.">
        <title>Early steps in the European eel (Anguilla anguilla)-Vibrio vulnificus interaction in the gills: Role of the RtxA13 toxin.</title>
        <authorList>
            <person name="Callol A."/>
            <person name="Pajuelo D."/>
            <person name="Ebbesson L."/>
            <person name="Teles M."/>
            <person name="MacKenzie S."/>
            <person name="Amaro C."/>
        </authorList>
    </citation>
    <scope>NUCLEOTIDE SEQUENCE</scope>
</reference>
<evidence type="ECO:0000313" key="2">
    <source>
        <dbReference type="EMBL" id="JAH03142.1"/>
    </source>
</evidence>
<protein>
    <submittedName>
        <fullName evidence="2">Uncharacterized protein</fullName>
    </submittedName>
</protein>
<reference evidence="2" key="1">
    <citation type="submission" date="2014-11" db="EMBL/GenBank/DDBJ databases">
        <authorList>
            <person name="Amaro Gonzalez C."/>
        </authorList>
    </citation>
    <scope>NUCLEOTIDE SEQUENCE</scope>
</reference>
<dbReference type="EMBL" id="GBXM01105435">
    <property type="protein sequence ID" value="JAH03142.1"/>
    <property type="molecule type" value="Transcribed_RNA"/>
</dbReference>
<feature type="transmembrane region" description="Helical" evidence="1">
    <location>
        <begin position="50"/>
        <end position="67"/>
    </location>
</feature>
<keyword evidence="1" id="KW-0472">Membrane</keyword>
<sequence length="68" mass="7635">MFVVLNNGSLLVRSAKSCLFRRLHLAVSYTVKIPQQFPCVTTYLIVYTKLWLKTFVLGSAGFVVVVVV</sequence>
<name>A0A0E9PFT4_ANGAN</name>
<dbReference type="AlphaFoldDB" id="A0A0E9PFT4"/>
<accession>A0A0E9PFT4</accession>
<keyword evidence="1" id="KW-1133">Transmembrane helix</keyword>